<feature type="chain" id="PRO_5004586780" evidence="2">
    <location>
        <begin position="21"/>
        <end position="129"/>
    </location>
</feature>
<organism evidence="3">
    <name type="scientific">Anopheles aquasalis</name>
    <name type="common">Malaria mosquito</name>
    <dbReference type="NCBI Taxonomy" id="42839"/>
    <lineage>
        <taxon>Eukaryota</taxon>
        <taxon>Metazoa</taxon>
        <taxon>Ecdysozoa</taxon>
        <taxon>Arthropoda</taxon>
        <taxon>Hexapoda</taxon>
        <taxon>Insecta</taxon>
        <taxon>Pterygota</taxon>
        <taxon>Neoptera</taxon>
        <taxon>Endopterygota</taxon>
        <taxon>Diptera</taxon>
        <taxon>Nematocera</taxon>
        <taxon>Culicoidea</taxon>
        <taxon>Culicidae</taxon>
        <taxon>Anophelinae</taxon>
        <taxon>Anopheles</taxon>
    </lineage>
</organism>
<name>T1DER8_ANOAQ</name>
<feature type="region of interest" description="Disordered" evidence="1">
    <location>
        <begin position="16"/>
        <end position="129"/>
    </location>
</feature>
<accession>T1DER8</accession>
<evidence type="ECO:0000256" key="2">
    <source>
        <dbReference type="SAM" id="SignalP"/>
    </source>
</evidence>
<evidence type="ECO:0000313" key="3">
    <source>
        <dbReference type="EMBL" id="JAA98169.1"/>
    </source>
</evidence>
<feature type="compositionally biased region" description="Low complexity" evidence="1">
    <location>
        <begin position="95"/>
        <end position="104"/>
    </location>
</feature>
<evidence type="ECO:0000256" key="1">
    <source>
        <dbReference type="SAM" id="MobiDB-lite"/>
    </source>
</evidence>
<feature type="compositionally biased region" description="Basic residues" evidence="1">
    <location>
        <begin position="119"/>
        <end position="129"/>
    </location>
</feature>
<feature type="signal peptide" evidence="2">
    <location>
        <begin position="1"/>
        <end position="20"/>
    </location>
</feature>
<dbReference type="EMBL" id="GAMD01003421">
    <property type="protein sequence ID" value="JAA98169.1"/>
    <property type="molecule type" value="mRNA"/>
</dbReference>
<feature type="compositionally biased region" description="Basic and acidic residues" evidence="1">
    <location>
        <begin position="49"/>
        <end position="90"/>
    </location>
</feature>
<keyword evidence="2" id="KW-0732">Signal</keyword>
<sequence length="129" mass="14543">MEWTKAFSLILAQLPGSAAAERKRVPAGVPRGLRLGWRPSSELPSGRSEPVRYRPAERHSNTEQRRSTEHQRKPEGHGRMQGEQALERWRSTSVPSYSAPPSYAERPGPMGHRSTAGRVQRRQRRPGPS</sequence>
<protein>
    <submittedName>
        <fullName evidence="3">Putative secreted protein</fullName>
    </submittedName>
</protein>
<reference evidence="3" key="1">
    <citation type="submission" date="2013-07" db="EMBL/GenBank/DDBJ databases">
        <title>Transcriptome sequencing and developmental regulation of gene expression in Anopheles aquasalis.</title>
        <authorList>
            <consortium name="Brazilian Malaria Network (MCT/CNPq/MS/SCTIE/DECIT/PRONEX 555648/2009-5) and Research Network on Bioactive Molecules from Arthropod Vectors (NAP-MOBIARVE"/>
            <consortium name="University of Sao Paulo)"/>
            <person name="Marinotti O."/>
            <person name="Ribeiro J.M.C."/>
            <person name="Costa-da-Silva A.L."/>
            <person name="Silva M.C.P."/>
            <person name="Lopes A.R."/>
            <person name="Barros M.S."/>
            <person name="Sa-Nunes A."/>
            <person name="Konjin B.B."/>
            <person name="Carvalho E."/>
            <person name="Suesdek L."/>
            <person name="Silva-Neto M.A.C."/>
            <person name="Capurro M.L."/>
        </authorList>
    </citation>
    <scope>NUCLEOTIDE SEQUENCE</scope>
    <source>
        <tissue evidence="3">Whole body</tissue>
    </source>
</reference>
<proteinExistence type="evidence at transcript level"/>
<dbReference type="AlphaFoldDB" id="T1DER8"/>